<dbReference type="EMBL" id="AMZH03007187">
    <property type="protein sequence ID" value="RRT61938.1"/>
    <property type="molecule type" value="Genomic_DNA"/>
</dbReference>
<accession>A0A426ZD57</accession>
<sequence>MRDGSEGWQPRLFEGPVEASASRIGVLVSGKITCRAASPRSHLRAHKWKKNFRNRNRHQHQTMGKEEGKEEDEEERKEKKGEASMLRMVWETTTAFLLTTNSKPSAVIRFTVSSFPSCYPPPPLRSSPPTHLGV</sequence>
<feature type="region of interest" description="Disordered" evidence="1">
    <location>
        <begin position="38"/>
        <end position="83"/>
    </location>
</feature>
<gene>
    <name evidence="2" type="ORF">B296_00009217</name>
</gene>
<evidence type="ECO:0000313" key="2">
    <source>
        <dbReference type="EMBL" id="RRT61938.1"/>
    </source>
</evidence>
<protein>
    <submittedName>
        <fullName evidence="2">Uncharacterized protein</fullName>
    </submittedName>
</protein>
<proteinExistence type="predicted"/>
<comment type="caution">
    <text evidence="2">The sequence shown here is derived from an EMBL/GenBank/DDBJ whole genome shotgun (WGS) entry which is preliminary data.</text>
</comment>
<evidence type="ECO:0000313" key="3">
    <source>
        <dbReference type="Proteomes" id="UP000287651"/>
    </source>
</evidence>
<dbReference type="Proteomes" id="UP000287651">
    <property type="component" value="Unassembled WGS sequence"/>
</dbReference>
<organism evidence="2 3">
    <name type="scientific">Ensete ventricosum</name>
    <name type="common">Abyssinian banana</name>
    <name type="synonym">Musa ensete</name>
    <dbReference type="NCBI Taxonomy" id="4639"/>
    <lineage>
        <taxon>Eukaryota</taxon>
        <taxon>Viridiplantae</taxon>
        <taxon>Streptophyta</taxon>
        <taxon>Embryophyta</taxon>
        <taxon>Tracheophyta</taxon>
        <taxon>Spermatophyta</taxon>
        <taxon>Magnoliopsida</taxon>
        <taxon>Liliopsida</taxon>
        <taxon>Zingiberales</taxon>
        <taxon>Musaceae</taxon>
        <taxon>Ensete</taxon>
    </lineage>
</organism>
<name>A0A426ZD57_ENSVE</name>
<reference evidence="2 3" key="1">
    <citation type="journal article" date="2014" name="Agronomy (Basel)">
        <title>A Draft Genome Sequence for Ensete ventricosum, the Drought-Tolerant Tree Against Hunger.</title>
        <authorList>
            <person name="Harrison J."/>
            <person name="Moore K.A."/>
            <person name="Paszkiewicz K."/>
            <person name="Jones T."/>
            <person name="Grant M."/>
            <person name="Ambacheew D."/>
            <person name="Muzemil S."/>
            <person name="Studholme D.J."/>
        </authorList>
    </citation>
    <scope>NUCLEOTIDE SEQUENCE [LARGE SCALE GENOMIC DNA]</scope>
</reference>
<dbReference type="AlphaFoldDB" id="A0A426ZD57"/>
<feature type="compositionally biased region" description="Basic residues" evidence="1">
    <location>
        <begin position="41"/>
        <end position="60"/>
    </location>
</feature>
<evidence type="ECO:0000256" key="1">
    <source>
        <dbReference type="SAM" id="MobiDB-lite"/>
    </source>
</evidence>